<organism evidence="2 3">
    <name type="scientific">Invertebrate iridescent virus 6</name>
    <name type="common">IIV-6</name>
    <name type="synonym">Chilo iridescent virus</name>
    <dbReference type="NCBI Taxonomy" id="176652"/>
    <lineage>
        <taxon>Viruses</taxon>
        <taxon>Varidnaviria</taxon>
        <taxon>Bamfordvirae</taxon>
        <taxon>Nucleocytoviricota</taxon>
        <taxon>Megaviricetes</taxon>
        <taxon>Pimascovirales</taxon>
        <taxon>Pimascovirales incertae sedis</taxon>
        <taxon>Iridoviridae</taxon>
        <taxon>Betairidovirinae</taxon>
        <taxon>Iridovirus</taxon>
        <taxon>Iridovirus chilo1</taxon>
    </lineage>
</organism>
<dbReference type="Proteomes" id="UP000001359">
    <property type="component" value="Segment"/>
</dbReference>
<keyword evidence="3" id="KW-1185">Reference proteome</keyword>
<dbReference type="EMBL" id="AF303741">
    <property type="protein sequence ID" value="AAK82152.1"/>
    <property type="molecule type" value="Genomic_DNA"/>
</dbReference>
<reference evidence="2 3" key="15">
    <citation type="journal article" date="2001" name="Virology">
        <title>Analysis of the first complete DNA sequence of an invertebrate iridovirus: coding strategy of the genome of Chilo iridescent virus.</title>
        <authorList>
            <person name="Jakob N.J."/>
            <person name="Muller K."/>
            <person name="Bahr U."/>
            <person name="Darai G."/>
        </authorList>
    </citation>
    <scope>NUCLEOTIDE SEQUENCE [LARGE SCALE GENOMIC DNA]</scope>
</reference>
<organismHost>
    <name type="scientific">Spodoptera frugiperda</name>
    <name type="common">Fall armyworm</name>
    <dbReference type="NCBI Taxonomy" id="7108"/>
</organismHost>
<reference evidence="2 3" key="8">
    <citation type="journal article" date="1994" name="Intervirology">
        <title>Identification of the primary structure and the coding capacity of the genome of insect iridescent virus type 6 between the genome coordinates 0.310 and 0.347 (7990 bp).</title>
        <authorList>
            <person name="Sonntag K.C."/>
            <person name="Schnitzler P."/>
            <person name="Janssen W."/>
            <person name="Darai G."/>
        </authorList>
    </citation>
    <scope>NUCLEOTIDE SEQUENCE [LARGE SCALE GENOMIC DNA]</scope>
</reference>
<dbReference type="RefSeq" id="NP_149754.1">
    <property type="nucleotide sequence ID" value="NC_003038.1"/>
</dbReference>
<reference evidence="2 3" key="11">
    <citation type="journal article" date="1994" name="Virus Genes">
        <title>Chilo iridescent virus encodes a putative helicase belonging to a distinct family within the "DEAD/H" superfamily: implications for the evolution of large DNA viruses.</title>
        <authorList>
            <person name="Sonntag K.C."/>
            <person name="Schnitzler P."/>
            <person name="Koonin E.V."/>
            <person name="Darai G."/>
        </authorList>
    </citation>
    <scope>NUCLEOTIDE SEQUENCE [LARGE SCALE GENOMIC DNA]</scope>
</reference>
<reference evidence="2 3" key="10">
    <citation type="journal article" date="1994" name="Nucleic Acids Res.">
        <title>Identification of genes encoding zinc finger proteins, non-histone chromosomal HMG protein homologue, and a putative GTP phosphohydrolase in the genome of Chilo iridescent virus.</title>
        <authorList>
            <person name="Schnitzler P."/>
            <person name="Hug M."/>
            <person name="Handermann M."/>
            <person name="Janssen W."/>
            <person name="Koonin E.V."/>
            <person name="Delius H."/>
            <person name="Darai C."/>
        </authorList>
    </citation>
    <scope>NUCLEOTIDE SEQUENCE [LARGE SCALE GENOMIC DNA]</scope>
</reference>
<organismHost>
    <name type="scientific">Gryllus campestris</name>
    <dbReference type="NCBI Taxonomy" id="58607"/>
</organismHost>
<reference evidence="2 3" key="6">
    <citation type="journal article" date="1992" name="Virus Genes">
        <title>Characterization of the third origin of DNA replication of the genome of insect iridescent virus type 6.</title>
        <authorList>
            <person name="Sonntag K.C."/>
            <person name="Darai G."/>
        </authorList>
    </citation>
    <scope>NUCLEOTIDE SEQUENCE [LARGE SCALE GENOMIC DNA]</scope>
</reference>
<reference evidence="2 3" key="2">
    <citation type="journal article" date="1986" name="Med. Microbiol. Immunol.">
        <title>Insect iridescent virus type 6 induced toxic degenerative hepatitis in mice.</title>
        <authorList>
            <person name="Lorbacher de Ruiz H."/>
            <person name="Gelderblom H."/>
            <person name="Hofmann W."/>
            <person name="Darai G."/>
        </authorList>
    </citation>
    <scope>NUCLEOTIDE SEQUENCE [LARGE SCALE GENOMIC DNA]</scope>
</reference>
<accession>Q91FN3</accession>
<proteinExistence type="predicted"/>
<reference evidence="2 3" key="9">
    <citation type="journal article" date="1994" name="J. Gen. Virol.">
        <title>Insect iridescent virus type 6 encodes a polypeptide related to the largest subunit of eukaryotic RNA polymerase II.</title>
        <authorList>
            <person name="Schnitzler P."/>
            <person name="Sonntag K.C."/>
            <person name="Muller M."/>
            <person name="Janssen W."/>
            <person name="Bugert J.J."/>
            <person name="Koonin E.V."/>
            <person name="Darai G."/>
        </authorList>
    </citation>
    <scope>NUCLEOTIDE SEQUENCE [LARGE SCALE GENOMIC DNA]</scope>
</reference>
<evidence type="ECO:0000313" key="2">
    <source>
        <dbReference type="EMBL" id="AAK82152.1"/>
    </source>
</evidence>
<evidence type="ECO:0000313" key="3">
    <source>
        <dbReference type="Proteomes" id="UP000001359"/>
    </source>
</evidence>
<sequence>MIHYLLQLYRRYNCRFLINCIFCYLFPVIIYKKSKFCITIHYCVYKFYKPIIMHYIQFVTLILTKTR</sequence>
<name>Q91FN3_IIV6</name>
<protein>
    <submittedName>
        <fullName evidence="2">291R</fullName>
    </submittedName>
</protein>
<keyword evidence="1" id="KW-0472">Membrane</keyword>
<organismHost>
    <name type="scientific">Gryllus bimaculatus</name>
    <name type="common">Two-spotted cricket</name>
    <dbReference type="NCBI Taxonomy" id="6999"/>
</organismHost>
<reference evidence="2 3" key="13">
    <citation type="journal article" date="1998" name="Virus Genes">
        <title>Identification of a thymidylate synthase gene within the genome of Chilo iridescent virus.</title>
        <authorList>
            <person name="Muller K."/>
            <person name="Tidona C.A."/>
            <person name="Bahr U."/>
            <person name="Darai G."/>
        </authorList>
    </citation>
    <scope>NUCLEOTIDE SEQUENCE [LARGE SCALE GENOMIC DNA]</scope>
</reference>
<feature type="transmembrane region" description="Helical" evidence="1">
    <location>
        <begin position="12"/>
        <end position="31"/>
    </location>
</feature>
<reference evidence="2 3" key="12">
    <citation type="journal article" date="1997" name="Virus Genes">
        <title>The DNA sequence of Chilo iridescent virus between the genome coordinates 0.101 and 0.391; similarities in coding strategy between insect and vertebrate iridoviruses.</title>
        <authorList>
            <person name="Bahr U."/>
            <person name="Tidona C.A."/>
            <person name="Darai G."/>
        </authorList>
    </citation>
    <scope>NUCLEOTIDE SEQUENCE [LARGE SCALE GENOMIC DNA]</scope>
</reference>
<keyword evidence="1" id="KW-1133">Transmembrane helix</keyword>
<organismHost>
    <name type="scientific">Chilo suppressalis</name>
    <name type="common">Asiatic rice borer moth</name>
    <dbReference type="NCBI Taxonomy" id="168631"/>
</organismHost>
<reference evidence="2 3" key="7">
    <citation type="journal article" date="1993" name="J. Gen. Virol.">
        <title>Identification of the gene encoding the major capsid protein of insect iridescent virus type 6 by polymerase chain reaction.</title>
        <authorList>
            <person name="Stohwasser R."/>
            <person name="Raab K."/>
            <person name="Schnitzler P."/>
            <person name="Janssen W."/>
            <person name="Darai G."/>
        </authorList>
    </citation>
    <scope>NUCLEOTIDE SEQUENCE [LARGE SCALE GENOMIC DNA]</scope>
</reference>
<reference evidence="2 3" key="4">
    <citation type="journal article" date="1988" name="Virology">
        <title>Identification and characterization of the repetitive DNA element in the genome of insect iridescent virus type 6.</title>
        <authorList>
            <person name="Fischer M."/>
            <person name="Schnitzler P."/>
            <person name="Delius H."/>
            <person name="Darai G."/>
        </authorList>
    </citation>
    <scope>NUCLEOTIDE SEQUENCE [LARGE SCALE GENOMIC DNA]</scope>
</reference>
<reference evidence="2 3" key="1">
    <citation type="journal article" date="1984" name="J. Virol.">
        <title>DNA analysis of insect iridescent virus 6: evidence for circular permutation and terminal redundancy.</title>
        <authorList>
            <person name="Delius H."/>
            <person name="Darai G."/>
            <person name="Fluegel R.M."/>
        </authorList>
    </citation>
    <scope>NUCLEOTIDE SEQUENCE [LARGE SCALE GENOMIC DNA]</scope>
</reference>
<organismHost>
    <name type="scientific">Acheta domesticus</name>
    <name type="common">House cricket</name>
    <dbReference type="NCBI Taxonomy" id="6997"/>
</organismHost>
<reference evidence="2 3" key="3">
    <citation type="journal article" date="1987" name="Virology">
        <title>Molecular cloning and physical mapping of the genome of insect iridescent virus type 6: further evidence for circular permutation of the viral genome.</title>
        <authorList>
            <person name="Schnitzler P."/>
            <person name="Soltau J.B."/>
            <person name="Fischer M."/>
            <person name="Reisner H."/>
            <person name="Scholz J."/>
            <person name="Delius H."/>
            <person name="Darai G."/>
        </authorList>
    </citation>
    <scope>NUCLEOTIDE SEQUENCE [LARGE SCALE GENOMIC DNA]</scope>
</reference>
<reference evidence="2 3" key="5">
    <citation type="journal article" date="1992" name="Virus Genes">
        <title>Identification and mapping of origins of DNA replication within the DNA sequences of the genome of insect iridescent virus type 6.</title>
        <authorList>
            <person name="Handermann M."/>
            <person name="Schnitzler P."/>
            <person name="Rosen-Wolff A."/>
            <person name="Raab K."/>
            <person name="Sonntag K.C."/>
            <person name="Darai G."/>
        </authorList>
    </citation>
    <scope>NUCLEOTIDE SEQUENCE [LARGE SCALE GENOMIC DNA]</scope>
</reference>
<dbReference type="GeneID" id="1733413"/>
<evidence type="ECO:0000256" key="1">
    <source>
        <dbReference type="SAM" id="Phobius"/>
    </source>
</evidence>
<keyword evidence="1" id="KW-0812">Transmembrane</keyword>
<dbReference type="KEGG" id="vg:1733413"/>
<reference evidence="2 3" key="14">
    <citation type="journal article" date="1999" name="Virus Genes">
        <title>Identification of a gene cluster within the genome of Chilo iridescent virus encoding enzymes involved in viral DNA replication and processing.</title>
        <authorList>
            <person name="Muller K."/>
            <person name="Tidona C.A."/>
            <person name="Darai G."/>
        </authorList>
    </citation>
    <scope>NUCLEOTIDE SEQUENCE [LARGE SCALE GENOMIC DNA]</scope>
</reference>